<evidence type="ECO:0000313" key="3">
    <source>
        <dbReference type="Proteomes" id="UP001172155"/>
    </source>
</evidence>
<feature type="region of interest" description="Disordered" evidence="1">
    <location>
        <begin position="1"/>
        <end position="36"/>
    </location>
</feature>
<protein>
    <submittedName>
        <fullName evidence="2">Uncharacterized protein</fullName>
    </submittedName>
</protein>
<dbReference type="Proteomes" id="UP001172155">
    <property type="component" value="Unassembled WGS sequence"/>
</dbReference>
<proteinExistence type="predicted"/>
<dbReference type="AlphaFoldDB" id="A0AA40F863"/>
<gene>
    <name evidence="2" type="ORF">B0T18DRAFT_423633</name>
</gene>
<name>A0AA40F863_9PEZI</name>
<sequence>MAGTSPTYQSQNHRTSSYRPLSTTFPSYPPLNTSTRTPPSYRTLLASYFPPDQTPAPTETLPSPVLNCLRAAHLTSHSLDELIRLRTASARHLAPDALRRIDAGIARSEAALAAVARLMDEVQPRGEMSAWQRRVEWLVVDMEGFAVLEGELRGGVGRCWGS</sequence>
<evidence type="ECO:0000256" key="1">
    <source>
        <dbReference type="SAM" id="MobiDB-lite"/>
    </source>
</evidence>
<evidence type="ECO:0000313" key="2">
    <source>
        <dbReference type="EMBL" id="KAK0753003.1"/>
    </source>
</evidence>
<organism evidence="2 3">
    <name type="scientific">Schizothecium vesticola</name>
    <dbReference type="NCBI Taxonomy" id="314040"/>
    <lineage>
        <taxon>Eukaryota</taxon>
        <taxon>Fungi</taxon>
        <taxon>Dikarya</taxon>
        <taxon>Ascomycota</taxon>
        <taxon>Pezizomycotina</taxon>
        <taxon>Sordariomycetes</taxon>
        <taxon>Sordariomycetidae</taxon>
        <taxon>Sordariales</taxon>
        <taxon>Schizotheciaceae</taxon>
        <taxon>Schizothecium</taxon>
    </lineage>
</organism>
<comment type="caution">
    <text evidence="2">The sequence shown here is derived from an EMBL/GenBank/DDBJ whole genome shotgun (WGS) entry which is preliminary data.</text>
</comment>
<dbReference type="EMBL" id="JAUKUD010000001">
    <property type="protein sequence ID" value="KAK0753003.1"/>
    <property type="molecule type" value="Genomic_DNA"/>
</dbReference>
<keyword evidence="3" id="KW-1185">Reference proteome</keyword>
<accession>A0AA40F863</accession>
<reference evidence="2" key="1">
    <citation type="submission" date="2023-06" db="EMBL/GenBank/DDBJ databases">
        <title>Genome-scale phylogeny and comparative genomics of the fungal order Sordariales.</title>
        <authorList>
            <consortium name="Lawrence Berkeley National Laboratory"/>
            <person name="Hensen N."/>
            <person name="Bonometti L."/>
            <person name="Westerberg I."/>
            <person name="Brannstrom I.O."/>
            <person name="Guillou S."/>
            <person name="Cros-Aarteil S."/>
            <person name="Calhoun S."/>
            <person name="Haridas S."/>
            <person name="Kuo A."/>
            <person name="Mondo S."/>
            <person name="Pangilinan J."/>
            <person name="Riley R."/>
            <person name="LaButti K."/>
            <person name="Andreopoulos B."/>
            <person name="Lipzen A."/>
            <person name="Chen C."/>
            <person name="Yanf M."/>
            <person name="Daum C."/>
            <person name="Ng V."/>
            <person name="Clum A."/>
            <person name="Steindorff A."/>
            <person name="Ohm R."/>
            <person name="Martin F."/>
            <person name="Silar P."/>
            <person name="Natvig D."/>
            <person name="Lalanne C."/>
            <person name="Gautier V."/>
            <person name="Ament-velasquez S.L."/>
            <person name="Kruys A."/>
            <person name="Hutchinson M.I."/>
            <person name="Powell A.J."/>
            <person name="Barry K."/>
            <person name="Miller A.N."/>
            <person name="Grigoriev I.V."/>
            <person name="Debuchy R."/>
            <person name="Gladieux P."/>
            <person name="Thoren M.H."/>
            <person name="Johannesson H."/>
        </authorList>
    </citation>
    <scope>NUCLEOTIDE SEQUENCE</scope>
    <source>
        <strain evidence="2">SMH3187-1</strain>
    </source>
</reference>